<dbReference type="SMART" id="SM00248">
    <property type="entry name" value="ANK"/>
    <property type="match status" value="3"/>
</dbReference>
<dbReference type="PROSITE" id="PS50088">
    <property type="entry name" value="ANK_REPEAT"/>
    <property type="match status" value="3"/>
</dbReference>
<dbReference type="GO" id="GO:0085020">
    <property type="term" value="P:protein K6-linked ubiquitination"/>
    <property type="evidence" value="ECO:0007669"/>
    <property type="project" value="TreeGrafter"/>
</dbReference>
<dbReference type="AlphaFoldDB" id="A0A844Z7C1"/>
<feature type="compositionally biased region" description="Basic and acidic residues" evidence="4">
    <location>
        <begin position="196"/>
        <end position="207"/>
    </location>
</feature>
<dbReference type="PANTHER" id="PTHR24171:SF8">
    <property type="entry name" value="BRCA1-ASSOCIATED RING DOMAIN PROTEIN 1"/>
    <property type="match status" value="1"/>
</dbReference>
<feature type="repeat" description="ANK" evidence="3">
    <location>
        <begin position="109"/>
        <end position="141"/>
    </location>
</feature>
<evidence type="ECO:0000256" key="1">
    <source>
        <dbReference type="ARBA" id="ARBA00022737"/>
    </source>
</evidence>
<reference evidence="6 7" key="1">
    <citation type="submission" date="2019-12" db="EMBL/GenBank/DDBJ databases">
        <title>Genomic-based taxomic classification of the family Erythrobacteraceae.</title>
        <authorList>
            <person name="Xu L."/>
        </authorList>
    </citation>
    <scope>NUCLEOTIDE SEQUENCE [LARGE SCALE GENOMIC DNA]</scope>
    <source>
        <strain evidence="6 7">KCTC 42006</strain>
    </source>
</reference>
<dbReference type="Proteomes" id="UP000460290">
    <property type="component" value="Unassembled WGS sequence"/>
</dbReference>
<evidence type="ECO:0000256" key="2">
    <source>
        <dbReference type="ARBA" id="ARBA00023043"/>
    </source>
</evidence>
<feature type="repeat" description="ANK" evidence="3">
    <location>
        <begin position="76"/>
        <end position="108"/>
    </location>
</feature>
<sequence length="216" mass="23422">MYVTNSWRLKMASAVFRSVIPAIALSFALIATPASAQFKREGYAFLEAVKDRDGNAVTEALKKPGSVVVNTRDITTGETGLHIVTKREDVTWIKFLTQNGANPNLKDNQGIAPLQIAATLGSVPAVEELLKAGANVDEPNDTGETALISAVHNRNTGMIRVLLANGANPDHNDNSGRSARDYADLMINNGQVLTEFRRADEEREGKQKPQTYGPTF</sequence>
<dbReference type="GO" id="GO:0004842">
    <property type="term" value="F:ubiquitin-protein transferase activity"/>
    <property type="evidence" value="ECO:0007669"/>
    <property type="project" value="TreeGrafter"/>
</dbReference>
<comment type="caution">
    <text evidence="6">The sequence shown here is derived from an EMBL/GenBank/DDBJ whole genome shotgun (WGS) entry which is preliminary data.</text>
</comment>
<dbReference type="PROSITE" id="PS50297">
    <property type="entry name" value="ANK_REP_REGION"/>
    <property type="match status" value="3"/>
</dbReference>
<dbReference type="SUPFAM" id="SSF48403">
    <property type="entry name" value="Ankyrin repeat"/>
    <property type="match status" value="1"/>
</dbReference>
<evidence type="ECO:0000256" key="4">
    <source>
        <dbReference type="SAM" id="MobiDB-lite"/>
    </source>
</evidence>
<dbReference type="EMBL" id="WTYZ01000001">
    <property type="protein sequence ID" value="MXO82773.1"/>
    <property type="molecule type" value="Genomic_DNA"/>
</dbReference>
<evidence type="ECO:0000256" key="3">
    <source>
        <dbReference type="PROSITE-ProRule" id="PRU00023"/>
    </source>
</evidence>
<organism evidence="6 7">
    <name type="scientific">Pontixanthobacter aestiaquae</name>
    <dbReference type="NCBI Taxonomy" id="1509367"/>
    <lineage>
        <taxon>Bacteria</taxon>
        <taxon>Pseudomonadati</taxon>
        <taxon>Pseudomonadota</taxon>
        <taxon>Alphaproteobacteria</taxon>
        <taxon>Sphingomonadales</taxon>
        <taxon>Erythrobacteraceae</taxon>
        <taxon>Pontixanthobacter</taxon>
    </lineage>
</organism>
<dbReference type="InterPro" id="IPR002110">
    <property type="entry name" value="Ankyrin_rpt"/>
</dbReference>
<protein>
    <submittedName>
        <fullName evidence="6">Ankyrin repeat domain-containing protein</fullName>
    </submittedName>
</protein>
<feature type="region of interest" description="Disordered" evidence="4">
    <location>
        <begin position="196"/>
        <end position="216"/>
    </location>
</feature>
<evidence type="ECO:0000313" key="6">
    <source>
        <dbReference type="EMBL" id="MXO82773.1"/>
    </source>
</evidence>
<dbReference type="InterPro" id="IPR036770">
    <property type="entry name" value="Ankyrin_rpt-contain_sf"/>
</dbReference>
<evidence type="ECO:0000256" key="5">
    <source>
        <dbReference type="SAM" id="SignalP"/>
    </source>
</evidence>
<keyword evidence="7" id="KW-1185">Reference proteome</keyword>
<dbReference type="OrthoDB" id="7390289at2"/>
<keyword evidence="5" id="KW-0732">Signal</keyword>
<feature type="repeat" description="ANK" evidence="3">
    <location>
        <begin position="142"/>
        <end position="174"/>
    </location>
</feature>
<dbReference type="Gene3D" id="1.25.40.20">
    <property type="entry name" value="Ankyrin repeat-containing domain"/>
    <property type="match status" value="1"/>
</dbReference>
<gene>
    <name evidence="6" type="ORF">GRI35_05240</name>
</gene>
<proteinExistence type="predicted"/>
<feature type="chain" id="PRO_5032925299" evidence="5">
    <location>
        <begin position="37"/>
        <end position="216"/>
    </location>
</feature>
<name>A0A844Z7C1_9SPHN</name>
<feature type="signal peptide" evidence="5">
    <location>
        <begin position="1"/>
        <end position="36"/>
    </location>
</feature>
<keyword evidence="1" id="KW-0677">Repeat</keyword>
<evidence type="ECO:0000313" key="7">
    <source>
        <dbReference type="Proteomes" id="UP000460290"/>
    </source>
</evidence>
<keyword evidence="2 3" id="KW-0040">ANK repeat</keyword>
<dbReference type="PANTHER" id="PTHR24171">
    <property type="entry name" value="ANKYRIN REPEAT DOMAIN-CONTAINING PROTEIN 39-RELATED"/>
    <property type="match status" value="1"/>
</dbReference>
<accession>A0A844Z7C1</accession>
<dbReference type="Pfam" id="PF12796">
    <property type="entry name" value="Ank_2"/>
    <property type="match status" value="1"/>
</dbReference>